<dbReference type="RefSeq" id="WP_091142234.1">
    <property type="nucleotide sequence ID" value="NZ_FNAI01000001.1"/>
</dbReference>
<dbReference type="InterPro" id="IPR008969">
    <property type="entry name" value="CarboxyPept-like_regulatory"/>
</dbReference>
<reference evidence="2 3" key="1">
    <citation type="submission" date="2016-10" db="EMBL/GenBank/DDBJ databases">
        <authorList>
            <person name="de Groot N.N."/>
        </authorList>
    </citation>
    <scope>NUCLEOTIDE SEQUENCE [LARGE SCALE GENOMIC DNA]</scope>
    <source>
        <strain evidence="2 3">47C3B</strain>
    </source>
</reference>
<dbReference type="Proteomes" id="UP000199072">
    <property type="component" value="Unassembled WGS sequence"/>
</dbReference>
<evidence type="ECO:0008006" key="4">
    <source>
        <dbReference type="Google" id="ProtNLM"/>
    </source>
</evidence>
<name>A0A1G6SV13_9SPHI</name>
<protein>
    <recommendedName>
        <fullName evidence="4">MG2 domain-containing protein</fullName>
    </recommendedName>
</protein>
<dbReference type="STRING" id="1391627.SAMN05216464_10138"/>
<dbReference type="OrthoDB" id="609485at2"/>
<keyword evidence="1" id="KW-0732">Signal</keyword>
<proteinExistence type="predicted"/>
<dbReference type="EMBL" id="FNAI01000001">
    <property type="protein sequence ID" value="SDD19965.1"/>
    <property type="molecule type" value="Genomic_DNA"/>
</dbReference>
<evidence type="ECO:0000313" key="2">
    <source>
        <dbReference type="EMBL" id="SDD19965.1"/>
    </source>
</evidence>
<sequence length="913" mass="99620">MLKSKSAKVILPAFFLLATLTAFIKVDGPIDKIVAALNNWTTNNPQEKVYLHTDKPYYALGDTIWFKAYVTVGSRHQLSALSGAVYADLINEKDSVEKSIKLPLSAGMAKGNFVISDTLMSGNYRIRAYTQWMRNAGPDYYYDHTFAVIKGFENDVIAKVSYQYKLIDKKPRVIATINYTGKDGSPLASRDVSYKIVINKNTFFRETAKTDASGNVIISIPNDAKTGLDKGGFIVTAFKTEEKTLVTNAFAIKANLTQSDVQFFPESGNLVTGITSRVGFKAVAPDGNGIDIKGSVIDNANQEVATFQSEHAGMGKFMFKPEDGKTYTAKITYPDGTQSSVGLPKAQDAGYVLAVYNNFDSDTLVVRINASPQLYQTPQVLSLVAQTGGEMIFGSQVKIARAATSVFIPKKDFPTGIAQFTLFNSNGQPLNERISFIRTPDLMQLKLTTAKQSYKAREKVEVMGDVMDGAGKPVAGTFSVSVIDESKVPVEESAESTILSNILLTSDLKGYIEKPNYYFTKTSEEVDGALDNLMLTQGYRRFVWKDLLAGTGTTPALLYPAEKLNTVISGRILSLSNKPVPGGKITLFSLKTGITQDTVADAEGKFSFPKLVLADSIKFSVQGRTPKDGTHVIIKLDKIAWQGMTVNKNVGDINTDLMGSKKEFVEGNVKEIAQLQRSGKLNRVQQLQTVSIKGNKPGRSQGMFSVPEGHADQTFVLDHAENCATLLACVQGRLAGVTFEPNGDVQNYPYGKDGGKAVPMNVYINGEQITDKYDVEDVFTGGSIDPADVVKIDVVRTGAAMKSYLGGLALLITVRGSWTKGSYHPEIANISPRGFSNVKDFYSPKYDAPQSDPGTLTDLRSTIYWNPGVKASTDGKLKFDFFNADEKGTYKVIIEGINASGQLGRQVYKYKVE</sequence>
<dbReference type="Gene3D" id="2.60.40.1930">
    <property type="match status" value="1"/>
</dbReference>
<evidence type="ECO:0000313" key="3">
    <source>
        <dbReference type="Proteomes" id="UP000199072"/>
    </source>
</evidence>
<feature type="chain" id="PRO_5011574304" description="MG2 domain-containing protein" evidence="1">
    <location>
        <begin position="25"/>
        <end position="913"/>
    </location>
</feature>
<feature type="signal peptide" evidence="1">
    <location>
        <begin position="1"/>
        <end position="24"/>
    </location>
</feature>
<keyword evidence="3" id="KW-1185">Reference proteome</keyword>
<dbReference type="SUPFAM" id="SSF49464">
    <property type="entry name" value="Carboxypeptidase regulatory domain-like"/>
    <property type="match status" value="1"/>
</dbReference>
<organism evidence="2 3">
    <name type="scientific">Mucilaginibacter pineti</name>
    <dbReference type="NCBI Taxonomy" id="1391627"/>
    <lineage>
        <taxon>Bacteria</taxon>
        <taxon>Pseudomonadati</taxon>
        <taxon>Bacteroidota</taxon>
        <taxon>Sphingobacteriia</taxon>
        <taxon>Sphingobacteriales</taxon>
        <taxon>Sphingobacteriaceae</taxon>
        <taxon>Mucilaginibacter</taxon>
    </lineage>
</organism>
<accession>A0A1G6SV13</accession>
<dbReference type="AlphaFoldDB" id="A0A1G6SV13"/>
<evidence type="ECO:0000256" key="1">
    <source>
        <dbReference type="SAM" id="SignalP"/>
    </source>
</evidence>
<gene>
    <name evidence="2" type="ORF">SAMN05216464_10138</name>
</gene>